<name>A0ABU1HZK6_9MICO</name>
<accession>A0ABU1HZK6</accession>
<keyword evidence="2" id="KW-1185">Reference proteome</keyword>
<dbReference type="Pfam" id="PF20242">
    <property type="entry name" value="Emfourin"/>
    <property type="match status" value="1"/>
</dbReference>
<dbReference type="Proteomes" id="UP001260188">
    <property type="component" value="Unassembled WGS sequence"/>
</dbReference>
<dbReference type="InterPro" id="IPR049457">
    <property type="entry name" value="Emfourin"/>
</dbReference>
<evidence type="ECO:0000313" key="1">
    <source>
        <dbReference type="EMBL" id="MDR6167077.1"/>
    </source>
</evidence>
<evidence type="ECO:0000313" key="2">
    <source>
        <dbReference type="Proteomes" id="UP001260188"/>
    </source>
</evidence>
<gene>
    <name evidence="1" type="ORF">QE367_001281</name>
</gene>
<proteinExistence type="predicted"/>
<organism evidence="1 2">
    <name type="scientific">Microbacterium paludicola</name>
    <dbReference type="NCBI Taxonomy" id="300019"/>
    <lineage>
        <taxon>Bacteria</taxon>
        <taxon>Bacillati</taxon>
        <taxon>Actinomycetota</taxon>
        <taxon>Actinomycetes</taxon>
        <taxon>Micrococcales</taxon>
        <taxon>Microbacteriaceae</taxon>
        <taxon>Microbacterium</taxon>
    </lineage>
</organism>
<reference evidence="1 2" key="1">
    <citation type="submission" date="2023-08" db="EMBL/GenBank/DDBJ databases">
        <title>Functional and genomic diversity of the sorghum phyllosphere microbiome.</title>
        <authorList>
            <person name="Shade A."/>
        </authorList>
    </citation>
    <scope>NUCLEOTIDE SEQUENCE [LARGE SCALE GENOMIC DNA]</scope>
    <source>
        <strain evidence="1 2">SORGH_AS_0919</strain>
    </source>
</reference>
<dbReference type="RefSeq" id="WP_052007907.1">
    <property type="nucleotide sequence ID" value="NZ_CP018134.1"/>
</dbReference>
<dbReference type="EMBL" id="JAVIZA010000001">
    <property type="protein sequence ID" value="MDR6167077.1"/>
    <property type="molecule type" value="Genomic_DNA"/>
</dbReference>
<sequence>MPDTRDDGSTAELRIVVERTGGFAGLTRTWRVEPAPAESAGWRELVGRCPWQEIDASAPAGKTGSSGADRFHWRIAVTDSETTRQAELNDHLDEPWRSLVDAVRTGRSATPGGVAEE</sequence>
<comment type="caution">
    <text evidence="1">The sequence shown here is derived from an EMBL/GenBank/DDBJ whole genome shotgun (WGS) entry which is preliminary data.</text>
</comment>
<protein>
    <submittedName>
        <fullName evidence="1">Uncharacterized protein</fullName>
    </submittedName>
</protein>